<evidence type="ECO:0000256" key="4">
    <source>
        <dbReference type="ARBA" id="ARBA00022692"/>
    </source>
</evidence>
<evidence type="ECO:0000256" key="6">
    <source>
        <dbReference type="ARBA" id="ARBA00022989"/>
    </source>
</evidence>
<evidence type="ECO:0000256" key="7">
    <source>
        <dbReference type="ARBA" id="ARBA00023128"/>
    </source>
</evidence>
<proteinExistence type="inferred from homology"/>
<evidence type="ECO:0000313" key="10">
    <source>
        <dbReference type="EMBL" id="CAD2216300.1"/>
    </source>
</evidence>
<keyword evidence="5" id="KW-0029">Amino-acid transport</keyword>
<keyword evidence="3" id="KW-0813">Transport</keyword>
<name>A0A7G2C907_9TRYP</name>
<evidence type="ECO:0000256" key="5">
    <source>
        <dbReference type="ARBA" id="ARBA00022970"/>
    </source>
</evidence>
<evidence type="ECO:0000313" key="11">
    <source>
        <dbReference type="Proteomes" id="UP000515908"/>
    </source>
</evidence>
<dbReference type="Pfam" id="PF03820">
    <property type="entry name" value="SFXNs"/>
    <property type="match status" value="1"/>
</dbReference>
<dbReference type="PANTHER" id="PTHR11153">
    <property type="entry name" value="SIDEROFLEXIN"/>
    <property type="match status" value="1"/>
</dbReference>
<gene>
    <name evidence="10" type="ORF">ADEAN_000376200</name>
</gene>
<comment type="subcellular location">
    <subcellularLocation>
        <location evidence="1">Mitochondrion membrane</location>
        <topology evidence="1">Multi-pass membrane protein</topology>
    </subcellularLocation>
</comment>
<sequence>MSYAPNTPLSQVKKFPEELEYDLHSYKGRFQHFMSMTDPSTILTTAPQLEKCKEIVNKTTVNGPQFNKKELNNITVAQYKDAVKRVRSTLHPDSGEPIFLPFRFSFFLPANLIILTCMLHPSQQTAALGMLWQFVNQTYNVGFNYCNASGKTGLPFDELMTGYAAAATTACSLSYLLTKFAEKRNSKALRMIIPFVAVATAGVANVSVIRLKDVLKGIPVKDQETKEYIKLDKKDEEEKSVIAGRIAVGQVATSRVIMNVPLVLVPPFLMSMIFETRNGKKANTIKNFFVQRKSSLYLPVNLTILTGLLAVALPMASAFFPQDVVRKATALEEKFHHLKNSKGHPIEEITFNKGL</sequence>
<dbReference type="InterPro" id="IPR004686">
    <property type="entry name" value="Mtc"/>
</dbReference>
<keyword evidence="6 9" id="KW-1133">Transmembrane helix</keyword>
<feature type="transmembrane region" description="Helical" evidence="9">
    <location>
        <begin position="159"/>
        <end position="177"/>
    </location>
</feature>
<dbReference type="GO" id="GO:1990542">
    <property type="term" value="P:mitochondrial transmembrane transport"/>
    <property type="evidence" value="ECO:0007669"/>
    <property type="project" value="TreeGrafter"/>
</dbReference>
<dbReference type="Proteomes" id="UP000515908">
    <property type="component" value="Chromosome 06"/>
</dbReference>
<accession>A0A7G2C907</accession>
<feature type="transmembrane region" description="Helical" evidence="9">
    <location>
        <begin position="295"/>
        <end position="320"/>
    </location>
</feature>
<evidence type="ECO:0000256" key="1">
    <source>
        <dbReference type="ARBA" id="ARBA00004225"/>
    </source>
</evidence>
<keyword evidence="11" id="KW-1185">Reference proteome</keyword>
<reference evidence="10 11" key="1">
    <citation type="submission" date="2020-08" db="EMBL/GenBank/DDBJ databases">
        <authorList>
            <person name="Newling K."/>
            <person name="Davey J."/>
            <person name="Forrester S."/>
        </authorList>
    </citation>
    <scope>NUCLEOTIDE SEQUENCE [LARGE SCALE GENOMIC DNA]</scope>
    <source>
        <strain evidence="11">Crithidia deanei Carvalho (ATCC PRA-265)</strain>
    </source>
</reference>
<evidence type="ECO:0000256" key="2">
    <source>
        <dbReference type="ARBA" id="ARBA00005974"/>
    </source>
</evidence>
<comment type="similarity">
    <text evidence="2">Belongs to the sideroflexin family.</text>
</comment>
<dbReference type="GO" id="GO:0015075">
    <property type="term" value="F:monoatomic ion transmembrane transporter activity"/>
    <property type="evidence" value="ECO:0007669"/>
    <property type="project" value="InterPro"/>
</dbReference>
<keyword evidence="8 9" id="KW-0472">Membrane</keyword>
<keyword evidence="7" id="KW-0496">Mitochondrion</keyword>
<evidence type="ECO:0000256" key="8">
    <source>
        <dbReference type="ARBA" id="ARBA00023136"/>
    </source>
</evidence>
<dbReference type="PANTHER" id="PTHR11153:SF6">
    <property type="entry name" value="SIDEROFLEXIN-5"/>
    <property type="match status" value="1"/>
</dbReference>
<dbReference type="GO" id="GO:0006865">
    <property type="term" value="P:amino acid transport"/>
    <property type="evidence" value="ECO:0007669"/>
    <property type="project" value="UniProtKB-KW"/>
</dbReference>
<feature type="transmembrane region" description="Helical" evidence="9">
    <location>
        <begin position="189"/>
        <end position="209"/>
    </location>
</feature>
<evidence type="ECO:0000256" key="3">
    <source>
        <dbReference type="ARBA" id="ARBA00022448"/>
    </source>
</evidence>
<dbReference type="AlphaFoldDB" id="A0A7G2C907"/>
<evidence type="ECO:0000256" key="9">
    <source>
        <dbReference type="SAM" id="Phobius"/>
    </source>
</evidence>
<organism evidence="10 11">
    <name type="scientific">Angomonas deanei</name>
    <dbReference type="NCBI Taxonomy" id="59799"/>
    <lineage>
        <taxon>Eukaryota</taxon>
        <taxon>Discoba</taxon>
        <taxon>Euglenozoa</taxon>
        <taxon>Kinetoplastea</taxon>
        <taxon>Metakinetoplastina</taxon>
        <taxon>Trypanosomatida</taxon>
        <taxon>Trypanosomatidae</taxon>
        <taxon>Strigomonadinae</taxon>
        <taxon>Angomonas</taxon>
    </lineage>
</organism>
<keyword evidence="4 9" id="KW-0812">Transmembrane</keyword>
<dbReference type="EMBL" id="LR877150">
    <property type="protein sequence ID" value="CAD2216300.1"/>
    <property type="molecule type" value="Genomic_DNA"/>
</dbReference>
<feature type="transmembrane region" description="Helical" evidence="9">
    <location>
        <begin position="256"/>
        <end position="274"/>
    </location>
</feature>
<protein>
    <submittedName>
        <fullName evidence="10">Tricarboxylate carrier, putative</fullName>
    </submittedName>
</protein>
<dbReference type="GO" id="GO:0005743">
    <property type="term" value="C:mitochondrial inner membrane"/>
    <property type="evidence" value="ECO:0007669"/>
    <property type="project" value="TreeGrafter"/>
</dbReference>
<dbReference type="VEuPathDB" id="TriTrypDB:ADEAN_000376200"/>